<keyword evidence="1" id="KW-0732">Signal</keyword>
<feature type="signal peptide" evidence="1">
    <location>
        <begin position="1"/>
        <end position="23"/>
    </location>
</feature>
<feature type="chain" id="PRO_5022121148" description="Efflux RND transporter periplasmic adaptor subunit" evidence="1">
    <location>
        <begin position="24"/>
        <end position="256"/>
    </location>
</feature>
<evidence type="ECO:0000256" key="1">
    <source>
        <dbReference type="SAM" id="SignalP"/>
    </source>
</evidence>
<dbReference type="GO" id="GO:0015562">
    <property type="term" value="F:efflux transmembrane transporter activity"/>
    <property type="evidence" value="ECO:0007669"/>
    <property type="project" value="TreeGrafter"/>
</dbReference>
<dbReference type="AlphaFoldDB" id="A0A538U3V2"/>
<reference evidence="2 3" key="1">
    <citation type="journal article" date="2019" name="Nat. Microbiol.">
        <title>Mediterranean grassland soil C-N compound turnover is dependent on rainfall and depth, and is mediated by genomically divergent microorganisms.</title>
        <authorList>
            <person name="Diamond S."/>
            <person name="Andeer P.F."/>
            <person name="Li Z."/>
            <person name="Crits-Christoph A."/>
            <person name="Burstein D."/>
            <person name="Anantharaman K."/>
            <person name="Lane K.R."/>
            <person name="Thomas B.C."/>
            <person name="Pan C."/>
            <person name="Northen T.R."/>
            <person name="Banfield J.F."/>
        </authorList>
    </citation>
    <scope>NUCLEOTIDE SEQUENCE [LARGE SCALE GENOMIC DNA]</scope>
    <source>
        <strain evidence="2">WS_10</strain>
    </source>
</reference>
<dbReference type="GO" id="GO:1990281">
    <property type="term" value="C:efflux pump complex"/>
    <property type="evidence" value="ECO:0007669"/>
    <property type="project" value="TreeGrafter"/>
</dbReference>
<proteinExistence type="predicted"/>
<gene>
    <name evidence="2" type="ORF">E6K80_08215</name>
</gene>
<dbReference type="Gene3D" id="1.10.287.470">
    <property type="entry name" value="Helix hairpin bin"/>
    <property type="match status" value="1"/>
</dbReference>
<dbReference type="SUPFAM" id="SSF111369">
    <property type="entry name" value="HlyD-like secretion proteins"/>
    <property type="match status" value="1"/>
</dbReference>
<organism evidence="2 3">
    <name type="scientific">Eiseniibacteriota bacterium</name>
    <dbReference type="NCBI Taxonomy" id="2212470"/>
    <lineage>
        <taxon>Bacteria</taxon>
        <taxon>Candidatus Eiseniibacteriota</taxon>
    </lineage>
</organism>
<comment type="caution">
    <text evidence="2">The sequence shown here is derived from an EMBL/GenBank/DDBJ whole genome shotgun (WGS) entry which is preliminary data.</text>
</comment>
<dbReference type="PANTHER" id="PTHR30469">
    <property type="entry name" value="MULTIDRUG RESISTANCE PROTEIN MDTA"/>
    <property type="match status" value="1"/>
</dbReference>
<dbReference type="Gene3D" id="2.40.50.100">
    <property type="match status" value="1"/>
</dbReference>
<dbReference type="EMBL" id="VBPA01000196">
    <property type="protein sequence ID" value="TMQ70543.1"/>
    <property type="molecule type" value="Genomic_DNA"/>
</dbReference>
<evidence type="ECO:0008006" key="4">
    <source>
        <dbReference type="Google" id="ProtNLM"/>
    </source>
</evidence>
<evidence type="ECO:0000313" key="2">
    <source>
        <dbReference type="EMBL" id="TMQ70543.1"/>
    </source>
</evidence>
<dbReference type="Gene3D" id="2.40.30.170">
    <property type="match status" value="1"/>
</dbReference>
<dbReference type="Proteomes" id="UP000319836">
    <property type="component" value="Unassembled WGS sequence"/>
</dbReference>
<name>A0A538U3V2_UNCEI</name>
<evidence type="ECO:0000313" key="3">
    <source>
        <dbReference type="Proteomes" id="UP000319836"/>
    </source>
</evidence>
<protein>
    <recommendedName>
        <fullName evidence="4">Efflux RND transporter periplasmic adaptor subunit</fullName>
    </recommendedName>
</protein>
<sequence length="256" mass="27231">MIARATIVSTWLLSLAAAMPANGATEFRARGIIFAQHDITMSATVPGVIKAVCVHLGDRVSARDTLVVMDDGLLSSELAVHVASLSVARAELEEAMTAHELAEKAASRLHGAPTAWSQADLDAADNEVSKLHSVVEQKRSAVAREEASVQHARIEIAQTVIRAPFSGSDSDLWVRFAVTEGESRCAAIGATVRVLIKARNKGLTAVVRHMGSTVDPTTQARILEAKLNTPATRLRVIQPGMTAEVECDPTSGVRGR</sequence>
<accession>A0A538U3V2</accession>